<evidence type="ECO:0000256" key="6">
    <source>
        <dbReference type="ARBA" id="ARBA00023002"/>
    </source>
</evidence>
<dbReference type="RefSeq" id="WP_169203787.1">
    <property type="nucleotide sequence ID" value="NZ_CP059467.1"/>
</dbReference>
<dbReference type="PANTHER" id="PTHR45754">
    <property type="entry name" value="METHYLENETETRAHYDROFOLATE REDUCTASE"/>
    <property type="match status" value="1"/>
</dbReference>
<comment type="catalytic activity">
    <reaction evidence="8">
        <text>(6S)-5-methyl-5,6,7,8-tetrahydrofolate + NAD(+) = (6R)-5,10-methylene-5,6,7,8-tetrahydrofolate + NADH + H(+)</text>
        <dbReference type="Rhea" id="RHEA:19821"/>
        <dbReference type="ChEBI" id="CHEBI:15378"/>
        <dbReference type="ChEBI" id="CHEBI:15636"/>
        <dbReference type="ChEBI" id="CHEBI:18608"/>
        <dbReference type="ChEBI" id="CHEBI:57540"/>
        <dbReference type="ChEBI" id="CHEBI:57945"/>
        <dbReference type="EC" id="1.5.1.54"/>
    </reaction>
    <physiologicalReaction direction="right-to-left" evidence="8">
        <dbReference type="Rhea" id="RHEA:19823"/>
    </physiologicalReaction>
</comment>
<comment type="similarity">
    <text evidence="3 9">Belongs to the methylenetetrahydrofolate reductase family.</text>
</comment>
<dbReference type="Proteomes" id="UP000633943">
    <property type="component" value="Unassembled WGS sequence"/>
</dbReference>
<dbReference type="SUPFAM" id="SSF51730">
    <property type="entry name" value="FAD-linked oxidoreductase"/>
    <property type="match status" value="1"/>
</dbReference>
<reference evidence="11 12" key="1">
    <citation type="submission" date="2019-12" db="EMBL/GenBank/DDBJ databases">
        <title>Comparative genomics gives insights into the taxonomy of the Azoarcus-Aromatoleum group and reveals separate origins of nif in the plant-associated Azoarcus and non-plant-associated Aromatoleum sub-groups.</title>
        <authorList>
            <person name="Lafos M."/>
            <person name="Maluk M."/>
            <person name="Batista M."/>
            <person name="Junghare M."/>
            <person name="Carmona M."/>
            <person name="Faoro H."/>
            <person name="Cruz L.M."/>
            <person name="Battistoni F."/>
            <person name="De Souza E."/>
            <person name="Pedrosa F."/>
            <person name="Chen W.-M."/>
            <person name="Poole P.S."/>
            <person name="Dixon R.A."/>
            <person name="James E.K."/>
        </authorList>
    </citation>
    <scope>NUCLEOTIDE SEQUENCE [LARGE SCALE GENOMIC DNA]</scope>
    <source>
        <strain evidence="11 12">PbN1</strain>
    </source>
</reference>
<evidence type="ECO:0000256" key="3">
    <source>
        <dbReference type="ARBA" id="ARBA00006743"/>
    </source>
</evidence>
<dbReference type="InterPro" id="IPR029041">
    <property type="entry name" value="FAD-linked_oxidoreductase-like"/>
</dbReference>
<dbReference type="CDD" id="cd00537">
    <property type="entry name" value="MTHFR"/>
    <property type="match status" value="1"/>
</dbReference>
<name>A0ABX1NYZ2_9RHOO</name>
<comment type="pathway">
    <text evidence="2 9">One-carbon metabolism; tetrahydrofolate interconversion.</text>
</comment>
<dbReference type="Gene3D" id="3.20.20.220">
    <property type="match status" value="1"/>
</dbReference>
<keyword evidence="12" id="KW-1185">Reference proteome</keyword>
<evidence type="ECO:0000256" key="1">
    <source>
        <dbReference type="ARBA" id="ARBA00001974"/>
    </source>
</evidence>
<evidence type="ECO:0000256" key="9">
    <source>
        <dbReference type="RuleBase" id="RU003862"/>
    </source>
</evidence>
<protein>
    <recommendedName>
        <fullName evidence="9">Methylenetetrahydrofolate reductase</fullName>
    </recommendedName>
</protein>
<evidence type="ECO:0000313" key="12">
    <source>
        <dbReference type="Proteomes" id="UP000633943"/>
    </source>
</evidence>
<organism evidence="11 12">
    <name type="scientific">Aromatoleum bremense</name>
    <dbReference type="NCBI Taxonomy" id="76115"/>
    <lineage>
        <taxon>Bacteria</taxon>
        <taxon>Pseudomonadati</taxon>
        <taxon>Pseudomonadota</taxon>
        <taxon>Betaproteobacteria</taxon>
        <taxon>Rhodocyclales</taxon>
        <taxon>Rhodocyclaceae</taxon>
        <taxon>Aromatoleum</taxon>
    </lineage>
</organism>
<comment type="pathway">
    <text evidence="7">Amino-acid biosynthesis; L-methionine biosynthesis via de novo pathway.</text>
</comment>
<feature type="domain" description="Methylene-tetrahydrofolate reductase C-terminal-like" evidence="10">
    <location>
        <begin position="43"/>
        <end position="120"/>
    </location>
</feature>
<evidence type="ECO:0000259" key="10">
    <source>
        <dbReference type="Pfam" id="PF12225"/>
    </source>
</evidence>
<evidence type="ECO:0000256" key="5">
    <source>
        <dbReference type="ARBA" id="ARBA00022827"/>
    </source>
</evidence>
<accession>A0ABX1NYZ2</accession>
<evidence type="ECO:0000256" key="4">
    <source>
        <dbReference type="ARBA" id="ARBA00022630"/>
    </source>
</evidence>
<dbReference type="InterPro" id="IPR003171">
    <property type="entry name" value="Mehydrof_redctse-like"/>
</dbReference>
<keyword evidence="6 9" id="KW-0560">Oxidoreductase</keyword>
<keyword evidence="4 9" id="KW-0285">Flavoprotein</keyword>
<evidence type="ECO:0000256" key="8">
    <source>
        <dbReference type="ARBA" id="ARBA00048628"/>
    </source>
</evidence>
<proteinExistence type="inferred from homology"/>
<comment type="cofactor">
    <cofactor evidence="1 9">
        <name>FAD</name>
        <dbReference type="ChEBI" id="CHEBI:57692"/>
    </cofactor>
</comment>
<evidence type="ECO:0000313" key="11">
    <source>
        <dbReference type="EMBL" id="NMG17254.1"/>
    </source>
</evidence>
<dbReference type="Pfam" id="PF12225">
    <property type="entry name" value="DUF5981"/>
    <property type="match status" value="1"/>
</dbReference>
<evidence type="ECO:0000256" key="7">
    <source>
        <dbReference type="ARBA" id="ARBA00034478"/>
    </source>
</evidence>
<sequence length="470" mass="50603">MMLMRRWSVRRASALARVYRAVLAVMPVARAGLRLVGRAPAERLLAPIERAAKAFLFDCRMCGQCVLSSTGMACPMNCGKQMRNGPCGGVRPDGGCEVVPGMRCVWLEATDGRRRIAYGQRLPATRLAPLDHRRRGQSTWIQVIAAETPQTPAPPAARAPRPAHPAGAFERACASGRFLVTVEVGPPDSADPAALLQRAARFRGLVDAINITDGAGGNCHMSSVAASALLVAAGMTPIYQVTCRDRNRIAIQGDILGAAALGVRNILCLTGDDVSRGDQPEAKPVFDLDAVSLLGTACGMRDGGTFASGRRLDTPPDLFVGATANPFVPPHRERIINLEKKIDAGAQFIQTQFCFDLDLLEDFMREVCVRELHRRARIIVGVGTLGSARALQWMAAHVPGVHVPEATLRRIAAARDQKEEGRRVCLETIRALTQIDGVAGVHLMGHKNEDVLADIIAASGLRRRPALQVH</sequence>
<dbReference type="EMBL" id="WTVP01000066">
    <property type="protein sequence ID" value="NMG17254.1"/>
    <property type="molecule type" value="Genomic_DNA"/>
</dbReference>
<gene>
    <name evidence="11" type="ORF">GPA24_17270</name>
</gene>
<evidence type="ECO:0000256" key="2">
    <source>
        <dbReference type="ARBA" id="ARBA00004777"/>
    </source>
</evidence>
<dbReference type="PANTHER" id="PTHR45754:SF3">
    <property type="entry name" value="METHYLENETETRAHYDROFOLATE REDUCTASE (NADPH)"/>
    <property type="match status" value="1"/>
</dbReference>
<dbReference type="InterPro" id="IPR022026">
    <property type="entry name" value="DUF5981"/>
</dbReference>
<comment type="caution">
    <text evidence="11">The sequence shown here is derived from an EMBL/GenBank/DDBJ whole genome shotgun (WGS) entry which is preliminary data.</text>
</comment>
<dbReference type="Pfam" id="PF02219">
    <property type="entry name" value="MTHFR"/>
    <property type="match status" value="1"/>
</dbReference>
<keyword evidence="5 9" id="KW-0274">FAD</keyword>